<name>A0A0B7H6P9_9FLAO</name>
<dbReference type="AlphaFoldDB" id="A0A0B7H6P9"/>
<dbReference type="Proteomes" id="UP000044026">
    <property type="component" value="Unassembled WGS sequence"/>
</dbReference>
<accession>A0A0B7H6P9</accession>
<proteinExistence type="predicted"/>
<protein>
    <submittedName>
        <fullName evidence="1">Uncharacterized protein</fullName>
    </submittedName>
</protein>
<sequence length="43" mass="5208">MNQKQNTPTLNLKKVIFIPNFTITPLKNKGYILQFIYFYYFCT</sequence>
<organism evidence="1 2">
    <name type="scientific">Capnocytophaga canimorsus</name>
    <dbReference type="NCBI Taxonomy" id="28188"/>
    <lineage>
        <taxon>Bacteria</taxon>
        <taxon>Pseudomonadati</taxon>
        <taxon>Bacteroidota</taxon>
        <taxon>Flavobacteriia</taxon>
        <taxon>Flavobacteriales</taxon>
        <taxon>Flavobacteriaceae</taxon>
        <taxon>Capnocytophaga</taxon>
    </lineage>
</organism>
<evidence type="ECO:0000313" key="2">
    <source>
        <dbReference type="Proteomes" id="UP000044026"/>
    </source>
</evidence>
<gene>
    <name evidence="1" type="ORF">CCAN12_600028</name>
</gene>
<evidence type="ECO:0000313" key="1">
    <source>
        <dbReference type="EMBL" id="CEN35281.1"/>
    </source>
</evidence>
<dbReference type="EMBL" id="CDOE01000057">
    <property type="protein sequence ID" value="CEN35281.1"/>
    <property type="molecule type" value="Genomic_DNA"/>
</dbReference>
<reference evidence="1 2" key="1">
    <citation type="submission" date="2015-01" db="EMBL/GenBank/DDBJ databases">
        <authorList>
            <person name="Xiang T."/>
            <person name="Song Y."/>
            <person name="Huang L."/>
            <person name="Wang B."/>
            <person name="Wu P."/>
        </authorList>
    </citation>
    <scope>NUCLEOTIDE SEQUENCE [LARGE SCALE GENOMIC DNA]</scope>
    <source>
        <strain evidence="1 2">Cc12</strain>
    </source>
</reference>